<name>A0ABS8Z7G4_9PSEU</name>
<dbReference type="RefSeq" id="WP_233725383.1">
    <property type="nucleotide sequence ID" value="NZ_JAJVCN010000001.1"/>
</dbReference>
<dbReference type="InterPro" id="IPR011989">
    <property type="entry name" value="ARM-like"/>
</dbReference>
<dbReference type="Proteomes" id="UP001521150">
    <property type="component" value="Unassembled WGS sequence"/>
</dbReference>
<sequence length="319" mass="34643">MLSRRATGILERSAWGGPGRLTGIHRAEATVPDEDRYLAHLCGLADNPNLPGHLLDKLVAVTSGELDTGPDLFGAPTLDMSDLADAPVIETVAETMARRTDLPEATYEQLVTDDRLWVRLYLSRNPAVPEHLLWTLANDRAVRPELAWNPTVPLKLLSDIAVSVKLPHVLLPRIASANRAELRLLASSRAWQIRALVAPHTGLPRDVISRLVADPEPRVVHALVAAKNPHCSPALLHDLVQRAGSTSPQVAQHPNTEADTLMLCLRTQPARRHAARHPNLPSEVITDLLDDPDLLVAEAAAANPALPTKIMEAVLAEAH</sequence>
<evidence type="ECO:0000313" key="1">
    <source>
        <dbReference type="EMBL" id="MCE7003824.1"/>
    </source>
</evidence>
<keyword evidence="2" id="KW-1185">Reference proteome</keyword>
<gene>
    <name evidence="1" type="ORF">LWC34_13440</name>
</gene>
<protein>
    <recommendedName>
        <fullName evidence="3">Leucine rich repeat variant</fullName>
    </recommendedName>
</protein>
<dbReference type="Gene3D" id="1.25.10.10">
    <property type="entry name" value="Leucine-rich Repeat Variant"/>
    <property type="match status" value="1"/>
</dbReference>
<comment type="caution">
    <text evidence="1">The sequence shown here is derived from an EMBL/GenBank/DDBJ whole genome shotgun (WGS) entry which is preliminary data.</text>
</comment>
<accession>A0ABS8Z7G4</accession>
<evidence type="ECO:0008006" key="3">
    <source>
        <dbReference type="Google" id="ProtNLM"/>
    </source>
</evidence>
<reference evidence="1 2" key="1">
    <citation type="submission" date="2021-12" db="EMBL/GenBank/DDBJ databases">
        <title>Genome sequence of Kibdelosporangium philippinense ATCC 49844.</title>
        <authorList>
            <person name="Fedorov E.A."/>
            <person name="Omeragic M."/>
            <person name="Shalygina K.F."/>
            <person name="Maclea K.S."/>
        </authorList>
    </citation>
    <scope>NUCLEOTIDE SEQUENCE [LARGE SCALE GENOMIC DNA]</scope>
    <source>
        <strain evidence="1 2">ATCC 49844</strain>
    </source>
</reference>
<evidence type="ECO:0000313" key="2">
    <source>
        <dbReference type="Proteomes" id="UP001521150"/>
    </source>
</evidence>
<proteinExistence type="predicted"/>
<dbReference type="EMBL" id="JAJVCN010000001">
    <property type="protein sequence ID" value="MCE7003824.1"/>
    <property type="molecule type" value="Genomic_DNA"/>
</dbReference>
<organism evidence="1 2">
    <name type="scientific">Kibdelosporangium philippinense</name>
    <dbReference type="NCBI Taxonomy" id="211113"/>
    <lineage>
        <taxon>Bacteria</taxon>
        <taxon>Bacillati</taxon>
        <taxon>Actinomycetota</taxon>
        <taxon>Actinomycetes</taxon>
        <taxon>Pseudonocardiales</taxon>
        <taxon>Pseudonocardiaceae</taxon>
        <taxon>Kibdelosporangium</taxon>
    </lineage>
</organism>